<name>M6JD10_9LEPT</name>
<comment type="caution">
    <text evidence="2">The sequence shown here is derived from an EMBL/GenBank/DDBJ whole genome shotgun (WGS) entry which is preliminary data.</text>
</comment>
<dbReference type="EMBL" id="AHMU02000077">
    <property type="protein sequence ID" value="EMN19784.1"/>
    <property type="molecule type" value="Genomic_DNA"/>
</dbReference>
<keyword evidence="1" id="KW-0472">Membrane</keyword>
<dbReference type="Proteomes" id="UP000012106">
    <property type="component" value="Unassembled WGS sequence"/>
</dbReference>
<keyword evidence="1" id="KW-1133">Transmembrane helix</keyword>
<evidence type="ECO:0000313" key="2">
    <source>
        <dbReference type="EMBL" id="EMN19784.1"/>
    </source>
</evidence>
<evidence type="ECO:0000256" key="1">
    <source>
        <dbReference type="SAM" id="Phobius"/>
    </source>
</evidence>
<protein>
    <submittedName>
        <fullName evidence="2">Uncharacterized protein</fullName>
    </submittedName>
</protein>
<gene>
    <name evidence="2" type="ORF">LEP1GSC063_2207</name>
</gene>
<keyword evidence="1" id="KW-0812">Transmembrane</keyword>
<organism evidence="2 3">
    <name type="scientific">Leptospira santarosai serovar Arenal str. MAVJ 401</name>
    <dbReference type="NCBI Taxonomy" id="1049976"/>
    <lineage>
        <taxon>Bacteria</taxon>
        <taxon>Pseudomonadati</taxon>
        <taxon>Spirochaetota</taxon>
        <taxon>Spirochaetia</taxon>
        <taxon>Leptospirales</taxon>
        <taxon>Leptospiraceae</taxon>
        <taxon>Leptospira</taxon>
    </lineage>
</organism>
<feature type="transmembrane region" description="Helical" evidence="1">
    <location>
        <begin position="21"/>
        <end position="38"/>
    </location>
</feature>
<sequence length="39" mass="4509">MKISALTSRIPKLQVHKSFGDLLLFLCFLCQILPLFFLL</sequence>
<proteinExistence type="predicted"/>
<evidence type="ECO:0000313" key="3">
    <source>
        <dbReference type="Proteomes" id="UP000012106"/>
    </source>
</evidence>
<reference evidence="2 3" key="1">
    <citation type="submission" date="2013-01" db="EMBL/GenBank/DDBJ databases">
        <authorList>
            <person name="Harkins D.M."/>
            <person name="Durkin A.S."/>
            <person name="Brinkac L.M."/>
            <person name="Haft D.H."/>
            <person name="Selengut J.D."/>
            <person name="Sanka R."/>
            <person name="DePew J."/>
            <person name="Purushe J."/>
            <person name="Hartskeerl R.A."/>
            <person name="Ahmed A."/>
            <person name="van der Linden H."/>
            <person name="Goris M.G.A."/>
            <person name="Vinetz J.M."/>
            <person name="Sutton G.G."/>
            <person name="Nierman W.C."/>
            <person name="Fouts D.E."/>
        </authorList>
    </citation>
    <scope>NUCLEOTIDE SEQUENCE [LARGE SCALE GENOMIC DNA]</scope>
    <source>
        <strain evidence="2 3">MAVJ 401</strain>
    </source>
</reference>
<accession>M6JD10</accession>
<dbReference type="AlphaFoldDB" id="M6JD10"/>